<dbReference type="InterPro" id="IPR058531">
    <property type="entry name" value="Baseplate_J_M"/>
</dbReference>
<evidence type="ECO:0000256" key="1">
    <source>
        <dbReference type="ARBA" id="ARBA00038087"/>
    </source>
</evidence>
<organism evidence="5 6">
    <name type="scientific">Ligaoa zhengdingensis</name>
    <dbReference type="NCBI Taxonomy" id="2763658"/>
    <lineage>
        <taxon>Bacteria</taxon>
        <taxon>Bacillati</taxon>
        <taxon>Bacillota</taxon>
        <taxon>Clostridia</taxon>
        <taxon>Eubacteriales</taxon>
        <taxon>Oscillospiraceae</taxon>
        <taxon>Ligaoa</taxon>
    </lineage>
</organism>
<evidence type="ECO:0000313" key="6">
    <source>
        <dbReference type="Proteomes" id="UP000653127"/>
    </source>
</evidence>
<protein>
    <submittedName>
        <fullName evidence="5">Baseplate J/gp47 family protein</fullName>
    </submittedName>
</protein>
<reference evidence="5" key="1">
    <citation type="submission" date="2020-08" db="EMBL/GenBank/DDBJ databases">
        <title>Genome public.</title>
        <authorList>
            <person name="Liu C."/>
            <person name="Sun Q."/>
        </authorList>
    </citation>
    <scope>NUCLEOTIDE SEQUENCE</scope>
    <source>
        <strain evidence="5">NSJ-31</strain>
    </source>
</reference>
<dbReference type="RefSeq" id="WP_249283265.1">
    <property type="nucleotide sequence ID" value="NZ_JACRST010000015.1"/>
</dbReference>
<dbReference type="Pfam" id="PF26078">
    <property type="entry name" value="Baseplate_J_M"/>
    <property type="match status" value="1"/>
</dbReference>
<feature type="domain" description="Baseplate protein J-like barrel" evidence="2">
    <location>
        <begin position="94"/>
        <end position="175"/>
    </location>
</feature>
<feature type="domain" description="Baseplate J-like central" evidence="3">
    <location>
        <begin position="196"/>
        <end position="265"/>
    </location>
</feature>
<dbReference type="InterPro" id="IPR058530">
    <property type="entry name" value="Baseplate_J-like_C"/>
</dbReference>
<dbReference type="Pfam" id="PF26079">
    <property type="entry name" value="Baseplate_J_C"/>
    <property type="match status" value="1"/>
</dbReference>
<dbReference type="InterPro" id="IPR052399">
    <property type="entry name" value="Phage_Baseplate_Assmbl_Protein"/>
</dbReference>
<dbReference type="Pfam" id="PF04865">
    <property type="entry name" value="Baseplate_J"/>
    <property type="match status" value="1"/>
</dbReference>
<evidence type="ECO:0000259" key="2">
    <source>
        <dbReference type="Pfam" id="PF04865"/>
    </source>
</evidence>
<dbReference type="AlphaFoldDB" id="A0A926E122"/>
<dbReference type="EMBL" id="JACRST010000015">
    <property type="protein sequence ID" value="MBC8547192.1"/>
    <property type="molecule type" value="Genomic_DNA"/>
</dbReference>
<dbReference type="InterPro" id="IPR006949">
    <property type="entry name" value="Barrel_Baseplate_J-like"/>
</dbReference>
<dbReference type="Proteomes" id="UP000653127">
    <property type="component" value="Unassembled WGS sequence"/>
</dbReference>
<sequence length="359" mass="37264">MSDYSEFLSAMQAEYAAQTGFSADDASDIGIRLKVLATQLAALSGRVEALKAEAFPQTASNGWLDYHAETRGLSRKAAAPSSGTLRLYRDTPSAADISVPEGVVCALRQTGGEAELRFVTTAAGVLEAGDTSIDLPARADRGGADTNAAPGAVCVLVTPVQGLSGVTNPAAFSGGADAETDDQLRARLLRSFASISNGANAAFYYDFAMGFDGIASANVVPRVSGRGTVGVYLAGEGAPASSELVQEIEARLSQAREINVDVTVASAQAVPVNLTLQIEGTSGVEFESLKAACTQRLTDFFRGLAVGQDLLLSSVGDALYHTEGLYNYKLTAPTADQEAEANQLFTLGTVTISRMAVVS</sequence>
<name>A0A926E122_9FIRM</name>
<evidence type="ECO:0000313" key="5">
    <source>
        <dbReference type="EMBL" id="MBC8547192.1"/>
    </source>
</evidence>
<dbReference type="PANTHER" id="PTHR37829:SF3">
    <property type="entry name" value="PROTEIN JAYE-RELATED"/>
    <property type="match status" value="1"/>
</dbReference>
<dbReference type="PANTHER" id="PTHR37829">
    <property type="entry name" value="PHAGE-LIKE ELEMENT PBSX PROTEIN XKDT"/>
    <property type="match status" value="1"/>
</dbReference>
<feature type="domain" description="Baseplate J-like C-terminal" evidence="4">
    <location>
        <begin position="272"/>
        <end position="353"/>
    </location>
</feature>
<keyword evidence="6" id="KW-1185">Reference proteome</keyword>
<evidence type="ECO:0000259" key="4">
    <source>
        <dbReference type="Pfam" id="PF26079"/>
    </source>
</evidence>
<proteinExistence type="inferred from homology"/>
<gene>
    <name evidence="5" type="ORF">H8711_09655</name>
</gene>
<comment type="caution">
    <text evidence="5">The sequence shown here is derived from an EMBL/GenBank/DDBJ whole genome shotgun (WGS) entry which is preliminary data.</text>
</comment>
<accession>A0A926E122</accession>
<evidence type="ECO:0000259" key="3">
    <source>
        <dbReference type="Pfam" id="PF26078"/>
    </source>
</evidence>
<comment type="similarity">
    <text evidence="1">Belongs to the Mu gp47/PBSX XkdT family.</text>
</comment>